<evidence type="ECO:0000256" key="5">
    <source>
        <dbReference type="ARBA" id="ARBA00022771"/>
    </source>
</evidence>
<feature type="region of interest" description="Disordered" evidence="8">
    <location>
        <begin position="25"/>
        <end position="96"/>
    </location>
</feature>
<reference evidence="11 12" key="1">
    <citation type="submission" date="2018-12" db="EMBL/GenBank/DDBJ databases">
        <authorList>
            <person name="Tiukova I."/>
            <person name="Dainat J."/>
        </authorList>
    </citation>
    <scope>NUCLEOTIDE SEQUENCE [LARGE SCALE GENOMIC DNA]</scope>
</reference>
<evidence type="ECO:0000256" key="1">
    <source>
        <dbReference type="ARBA" id="ARBA00004123"/>
    </source>
</evidence>
<gene>
    <name evidence="11" type="ORF">BRENAR_LOCUS974</name>
</gene>
<evidence type="ECO:0000313" key="12">
    <source>
        <dbReference type="Proteomes" id="UP000290900"/>
    </source>
</evidence>
<protein>
    <submittedName>
        <fullName evidence="11">DEKNAAC101199</fullName>
    </submittedName>
</protein>
<dbReference type="Pfam" id="PF22379">
    <property type="entry name" value="OB_MCM10"/>
    <property type="match status" value="1"/>
</dbReference>
<evidence type="ECO:0000256" key="6">
    <source>
        <dbReference type="ARBA" id="ARBA00022833"/>
    </source>
</evidence>
<dbReference type="STRING" id="13370.A0A448YH57"/>
<dbReference type="GO" id="GO:0003697">
    <property type="term" value="F:single-stranded DNA binding"/>
    <property type="evidence" value="ECO:0007669"/>
    <property type="project" value="InterPro"/>
</dbReference>
<keyword evidence="3" id="KW-0235">DNA replication</keyword>
<sequence length="575" mass="66177">MGNENDLSDFEDEVLTQLEAIRQLKKERDRQRTNLVNSDDEEDPRQIASNGQQPAYFSNQSRPSRNERMLQQRLKETRETEELRAQKDSSGNKESFVSILKSHKERLKRELQKQHDLEEDLVANRVYSFDLGDKFKPTDITVNEKDFYTGKYLSKRYVPRKNLDTCVKDMKLMRVENVYADIVPPHYKPPSCANFVVFGIVAGKSEALTTSNGRKSKYMKVHLSNFRQQITLSLFDKAFEKYWKLRLGDIIGVLNPQIWPFKSKDSSGFTLFLKDDTSSIVEIGRARDFAYCKSIKRDGTRCKVPVDLSKGEYCDYHMEMQFKRTAAQRVELGGNVRMFAPTATNGQAEAVFMGSGKSKQHKGVTEIVVDSLTPNNRDQENFGFSSPEASKAFFDAGFTNPKFFAGIEAEKAERKRLKNEKDLRRRLAVVAGGENLRSQKIESSEERKKRNGATRIAFPPNTMNKIGFDPTRRIFEAGRDFDKKVSNSMTHQLLNSLKRESAKSTKILKPSKTFLREKKREWDATLDEFRRPRKKSKVNGNVIELSGSEDEDVMEEMGVDAEAGKRFLQRRRVKH</sequence>
<dbReference type="FunCoup" id="A0A448YH57">
    <property type="interactions" value="63"/>
</dbReference>
<dbReference type="GO" id="GO:0003688">
    <property type="term" value="F:DNA replication origin binding"/>
    <property type="evidence" value="ECO:0007669"/>
    <property type="project" value="TreeGrafter"/>
</dbReference>
<evidence type="ECO:0000256" key="7">
    <source>
        <dbReference type="ARBA" id="ARBA00023242"/>
    </source>
</evidence>
<evidence type="ECO:0000256" key="8">
    <source>
        <dbReference type="SAM" id="MobiDB-lite"/>
    </source>
</evidence>
<feature type="domain" description="Zinc finger Mcm10/DnaG-type" evidence="9">
    <location>
        <begin position="284"/>
        <end position="329"/>
    </location>
</feature>
<dbReference type="AlphaFoldDB" id="A0A448YH57"/>
<keyword evidence="6" id="KW-0862">Zinc</keyword>
<evidence type="ECO:0000256" key="4">
    <source>
        <dbReference type="ARBA" id="ARBA00022723"/>
    </source>
</evidence>
<dbReference type="InterPro" id="IPR055065">
    <property type="entry name" value="OB_MCM10"/>
</dbReference>
<evidence type="ECO:0000256" key="3">
    <source>
        <dbReference type="ARBA" id="ARBA00022705"/>
    </source>
</evidence>
<evidence type="ECO:0000256" key="2">
    <source>
        <dbReference type="ARBA" id="ARBA00009679"/>
    </source>
</evidence>
<organism evidence="11 12">
    <name type="scientific">Brettanomyces naardenensis</name>
    <name type="common">Yeast</name>
    <dbReference type="NCBI Taxonomy" id="13370"/>
    <lineage>
        <taxon>Eukaryota</taxon>
        <taxon>Fungi</taxon>
        <taxon>Dikarya</taxon>
        <taxon>Ascomycota</taxon>
        <taxon>Saccharomycotina</taxon>
        <taxon>Pichiomycetes</taxon>
        <taxon>Pichiales</taxon>
        <taxon>Pichiaceae</taxon>
        <taxon>Brettanomyces</taxon>
    </lineage>
</organism>
<dbReference type="GO" id="GO:0043596">
    <property type="term" value="C:nuclear replication fork"/>
    <property type="evidence" value="ECO:0007669"/>
    <property type="project" value="TreeGrafter"/>
</dbReference>
<accession>A0A448YH57</accession>
<proteinExistence type="inferred from homology"/>
<dbReference type="GO" id="GO:0006270">
    <property type="term" value="P:DNA replication initiation"/>
    <property type="evidence" value="ECO:0007669"/>
    <property type="project" value="InterPro"/>
</dbReference>
<dbReference type="PANTHER" id="PTHR13454:SF11">
    <property type="entry name" value="PROTEIN MCM10 HOMOLOG"/>
    <property type="match status" value="1"/>
</dbReference>
<evidence type="ECO:0000259" key="9">
    <source>
        <dbReference type="Pfam" id="PF09329"/>
    </source>
</evidence>
<dbReference type="InParanoid" id="A0A448YH57"/>
<dbReference type="InterPro" id="IPR040184">
    <property type="entry name" value="Mcm10"/>
</dbReference>
<feature type="compositionally biased region" description="Polar residues" evidence="8">
    <location>
        <begin position="47"/>
        <end position="63"/>
    </location>
</feature>
<dbReference type="InterPro" id="IPR015408">
    <property type="entry name" value="Znf_Mcm10/DnaG"/>
</dbReference>
<dbReference type="GO" id="GO:0008270">
    <property type="term" value="F:zinc ion binding"/>
    <property type="evidence" value="ECO:0007669"/>
    <property type="project" value="UniProtKB-KW"/>
</dbReference>
<evidence type="ECO:0000313" key="11">
    <source>
        <dbReference type="EMBL" id="VEU20239.1"/>
    </source>
</evidence>
<keyword evidence="7" id="KW-0539">Nucleus</keyword>
<name>A0A448YH57_BRENA</name>
<dbReference type="Proteomes" id="UP000290900">
    <property type="component" value="Unassembled WGS sequence"/>
</dbReference>
<dbReference type="EMBL" id="CAACVR010000003">
    <property type="protein sequence ID" value="VEU20239.1"/>
    <property type="molecule type" value="Genomic_DNA"/>
</dbReference>
<dbReference type="Gene3D" id="2.40.50.140">
    <property type="entry name" value="Nucleic acid-binding proteins"/>
    <property type="match status" value="1"/>
</dbReference>
<keyword evidence="12" id="KW-1185">Reference proteome</keyword>
<dbReference type="InterPro" id="IPR012340">
    <property type="entry name" value="NA-bd_OB-fold"/>
</dbReference>
<dbReference type="PANTHER" id="PTHR13454">
    <property type="entry name" value="PROTEIN MCM10 HOMOLOG"/>
    <property type="match status" value="1"/>
</dbReference>
<comment type="similarity">
    <text evidence="2">Belongs to the MCM10 family.</text>
</comment>
<dbReference type="Pfam" id="PF09329">
    <property type="entry name" value="zf-primase"/>
    <property type="match status" value="1"/>
</dbReference>
<evidence type="ECO:0000259" key="10">
    <source>
        <dbReference type="Pfam" id="PF22379"/>
    </source>
</evidence>
<keyword evidence="4" id="KW-0479">Metal-binding</keyword>
<comment type="subcellular location">
    <subcellularLocation>
        <location evidence="1">Nucleus</location>
    </subcellularLocation>
</comment>
<feature type="domain" description="MCM10 OB-fold" evidence="10">
    <location>
        <begin position="150"/>
        <end position="272"/>
    </location>
</feature>
<keyword evidence="5" id="KW-0863">Zinc-finger</keyword>
<dbReference type="OrthoDB" id="273123at2759"/>
<feature type="compositionally biased region" description="Basic and acidic residues" evidence="8">
    <location>
        <begin position="64"/>
        <end position="91"/>
    </location>
</feature>